<gene>
    <name evidence="1" type="ORF">V6N12_066721</name>
</gene>
<reference evidence="1 2" key="1">
    <citation type="journal article" date="2024" name="G3 (Bethesda)">
        <title>Genome assembly of Hibiscus sabdariffa L. provides insights into metabolisms of medicinal natural products.</title>
        <authorList>
            <person name="Kim T."/>
        </authorList>
    </citation>
    <scope>NUCLEOTIDE SEQUENCE [LARGE SCALE GENOMIC DNA]</scope>
    <source>
        <strain evidence="1">TK-2024</strain>
        <tissue evidence="1">Old leaves</tissue>
    </source>
</reference>
<sequence length="107" mass="11573">MGLATLAKELNGANLIGFSVMCLAGSRVLLVFTSVETRHEIWGMGELDKWFTKGHSDSMGASRLSAGKPEFRGNLRSVGYGGLAMRLVECVGSLHNGWTDHFMGEDP</sequence>
<protein>
    <submittedName>
        <fullName evidence="1">Uncharacterized protein</fullName>
    </submittedName>
</protein>
<dbReference type="EMBL" id="JBBPBM010000129">
    <property type="protein sequence ID" value="KAK8505193.1"/>
    <property type="molecule type" value="Genomic_DNA"/>
</dbReference>
<evidence type="ECO:0000313" key="2">
    <source>
        <dbReference type="Proteomes" id="UP001472677"/>
    </source>
</evidence>
<keyword evidence="2" id="KW-1185">Reference proteome</keyword>
<accession>A0ABR2BDI5</accession>
<organism evidence="1 2">
    <name type="scientific">Hibiscus sabdariffa</name>
    <name type="common">roselle</name>
    <dbReference type="NCBI Taxonomy" id="183260"/>
    <lineage>
        <taxon>Eukaryota</taxon>
        <taxon>Viridiplantae</taxon>
        <taxon>Streptophyta</taxon>
        <taxon>Embryophyta</taxon>
        <taxon>Tracheophyta</taxon>
        <taxon>Spermatophyta</taxon>
        <taxon>Magnoliopsida</taxon>
        <taxon>eudicotyledons</taxon>
        <taxon>Gunneridae</taxon>
        <taxon>Pentapetalae</taxon>
        <taxon>rosids</taxon>
        <taxon>malvids</taxon>
        <taxon>Malvales</taxon>
        <taxon>Malvaceae</taxon>
        <taxon>Malvoideae</taxon>
        <taxon>Hibiscus</taxon>
    </lineage>
</organism>
<evidence type="ECO:0000313" key="1">
    <source>
        <dbReference type="EMBL" id="KAK8505193.1"/>
    </source>
</evidence>
<comment type="caution">
    <text evidence="1">The sequence shown here is derived from an EMBL/GenBank/DDBJ whole genome shotgun (WGS) entry which is preliminary data.</text>
</comment>
<proteinExistence type="predicted"/>
<dbReference type="Proteomes" id="UP001472677">
    <property type="component" value="Unassembled WGS sequence"/>
</dbReference>
<name>A0ABR2BDI5_9ROSI</name>